<dbReference type="AlphaFoldDB" id="A0A9N9BL37"/>
<feature type="non-terminal residue" evidence="2">
    <location>
        <position position="141"/>
    </location>
</feature>
<name>A0A9N9BL37_9GLOM</name>
<feature type="compositionally biased region" description="Basic residues" evidence="1">
    <location>
        <begin position="7"/>
        <end position="25"/>
    </location>
</feature>
<feature type="region of interest" description="Disordered" evidence="1">
    <location>
        <begin position="1"/>
        <end position="31"/>
    </location>
</feature>
<protein>
    <submittedName>
        <fullName evidence="2">4348_t:CDS:1</fullName>
    </submittedName>
</protein>
<dbReference type="Proteomes" id="UP000789342">
    <property type="component" value="Unassembled WGS sequence"/>
</dbReference>
<reference evidence="2" key="1">
    <citation type="submission" date="2021-06" db="EMBL/GenBank/DDBJ databases">
        <authorList>
            <person name="Kallberg Y."/>
            <person name="Tangrot J."/>
            <person name="Rosling A."/>
        </authorList>
    </citation>
    <scope>NUCLEOTIDE SEQUENCE</scope>
    <source>
        <strain evidence="2">CL551</strain>
    </source>
</reference>
<evidence type="ECO:0000313" key="3">
    <source>
        <dbReference type="Proteomes" id="UP000789342"/>
    </source>
</evidence>
<accession>A0A9N9BL37</accession>
<gene>
    <name evidence="2" type="ORF">AMORRO_LOCUS6320</name>
</gene>
<dbReference type="OrthoDB" id="2445213at2759"/>
<evidence type="ECO:0000256" key="1">
    <source>
        <dbReference type="SAM" id="MobiDB-lite"/>
    </source>
</evidence>
<dbReference type="EMBL" id="CAJVPV010004153">
    <property type="protein sequence ID" value="CAG8567755.1"/>
    <property type="molecule type" value="Genomic_DNA"/>
</dbReference>
<proteinExistence type="predicted"/>
<sequence>MSTYSSTRRRTTVGIKNPKKAKISRSHGGSRSTFKKIHIDSYKDNTVFGMKSTFITYFTRTQDWCTTILFLTMTRPHKPASTDSIARWIRMTLIQSSPDLMAKNTRIIAAFLAQNNGVNLGSILGLGNWSNNTVYQNFIKG</sequence>
<keyword evidence="3" id="KW-1185">Reference proteome</keyword>
<organism evidence="2 3">
    <name type="scientific">Acaulospora morrowiae</name>
    <dbReference type="NCBI Taxonomy" id="94023"/>
    <lineage>
        <taxon>Eukaryota</taxon>
        <taxon>Fungi</taxon>
        <taxon>Fungi incertae sedis</taxon>
        <taxon>Mucoromycota</taxon>
        <taxon>Glomeromycotina</taxon>
        <taxon>Glomeromycetes</taxon>
        <taxon>Diversisporales</taxon>
        <taxon>Acaulosporaceae</taxon>
        <taxon>Acaulospora</taxon>
    </lineage>
</organism>
<comment type="caution">
    <text evidence="2">The sequence shown here is derived from an EMBL/GenBank/DDBJ whole genome shotgun (WGS) entry which is preliminary data.</text>
</comment>
<evidence type="ECO:0000313" key="2">
    <source>
        <dbReference type="EMBL" id="CAG8567755.1"/>
    </source>
</evidence>